<dbReference type="AlphaFoldDB" id="A0A0A9KK07"/>
<accession>A0A0A9KK07</accession>
<evidence type="ECO:0000313" key="1">
    <source>
        <dbReference type="EMBL" id="JAD16668.1"/>
    </source>
</evidence>
<proteinExistence type="predicted"/>
<reference evidence="1" key="1">
    <citation type="submission" date="2014-09" db="EMBL/GenBank/DDBJ databases">
        <authorList>
            <person name="Magalhaes I.L.F."/>
            <person name="Oliveira U."/>
            <person name="Santos F.R."/>
            <person name="Vidigal T.H.D.A."/>
            <person name="Brescovit A.D."/>
            <person name="Santos A.J."/>
        </authorList>
    </citation>
    <scope>NUCLEOTIDE SEQUENCE</scope>
    <source>
        <tissue evidence="1">Shoot tissue taken approximately 20 cm above the soil surface</tissue>
    </source>
</reference>
<dbReference type="EMBL" id="GBRH01281227">
    <property type="protein sequence ID" value="JAD16668.1"/>
    <property type="molecule type" value="Transcribed_RNA"/>
</dbReference>
<reference evidence="1" key="2">
    <citation type="journal article" date="2015" name="Data Brief">
        <title>Shoot transcriptome of the giant reed, Arundo donax.</title>
        <authorList>
            <person name="Barrero R.A."/>
            <person name="Guerrero F.D."/>
            <person name="Moolhuijzen P."/>
            <person name="Goolsby J.A."/>
            <person name="Tidwell J."/>
            <person name="Bellgard S.E."/>
            <person name="Bellgard M.I."/>
        </authorList>
    </citation>
    <scope>NUCLEOTIDE SEQUENCE</scope>
    <source>
        <tissue evidence="1">Shoot tissue taken approximately 20 cm above the soil surface</tissue>
    </source>
</reference>
<organism evidence="1">
    <name type="scientific">Arundo donax</name>
    <name type="common">Giant reed</name>
    <name type="synonym">Donax arundinaceus</name>
    <dbReference type="NCBI Taxonomy" id="35708"/>
    <lineage>
        <taxon>Eukaryota</taxon>
        <taxon>Viridiplantae</taxon>
        <taxon>Streptophyta</taxon>
        <taxon>Embryophyta</taxon>
        <taxon>Tracheophyta</taxon>
        <taxon>Spermatophyta</taxon>
        <taxon>Magnoliopsida</taxon>
        <taxon>Liliopsida</taxon>
        <taxon>Poales</taxon>
        <taxon>Poaceae</taxon>
        <taxon>PACMAD clade</taxon>
        <taxon>Arundinoideae</taxon>
        <taxon>Arundineae</taxon>
        <taxon>Arundo</taxon>
    </lineage>
</organism>
<name>A0A0A9KK07_ARUDO</name>
<protein>
    <submittedName>
        <fullName evidence="1">Uncharacterized protein</fullName>
    </submittedName>
</protein>
<sequence length="35" mass="4214">MFDRPNFGSRFINNFSSRTDQTCWCGLRALIIWLF</sequence>